<evidence type="ECO:0000256" key="3">
    <source>
        <dbReference type="ARBA" id="ARBA00022827"/>
    </source>
</evidence>
<dbReference type="PANTHER" id="PTHR42887">
    <property type="entry name" value="OS12G0638800 PROTEIN"/>
    <property type="match status" value="1"/>
</dbReference>
<organism evidence="6 7">
    <name type="scientific">Candidatus Nealsonbacteria bacterium CG_4_10_14_0_8_um_filter_37_14</name>
    <dbReference type="NCBI Taxonomy" id="1974684"/>
    <lineage>
        <taxon>Bacteria</taxon>
        <taxon>Candidatus Nealsoniibacteriota</taxon>
    </lineage>
</organism>
<dbReference type="NCBIfam" id="TIGR00275">
    <property type="entry name" value="aminoacetone oxidase family FAD-binding enzyme"/>
    <property type="match status" value="1"/>
</dbReference>
<dbReference type="AlphaFoldDB" id="A0A2M7R5T2"/>
<dbReference type="Proteomes" id="UP000230767">
    <property type="component" value="Unassembled WGS sequence"/>
</dbReference>
<dbReference type="Gene3D" id="3.50.50.60">
    <property type="entry name" value="FAD/NAD(P)-binding domain"/>
    <property type="match status" value="1"/>
</dbReference>
<dbReference type="EMBL" id="PFLW01000070">
    <property type="protein sequence ID" value="PIY88774.1"/>
    <property type="molecule type" value="Genomic_DNA"/>
</dbReference>
<evidence type="ECO:0000313" key="7">
    <source>
        <dbReference type="Proteomes" id="UP000230767"/>
    </source>
</evidence>
<feature type="domain" description="RsdA/BaiN/AoA(So)-like insert" evidence="5">
    <location>
        <begin position="199"/>
        <end position="361"/>
    </location>
</feature>
<feature type="domain" description="RsdA/BaiN/AoA(So)-like Rossmann fold-like" evidence="4">
    <location>
        <begin position="10"/>
        <end position="414"/>
    </location>
</feature>
<keyword evidence="2" id="KW-0285">Flavoprotein</keyword>
<name>A0A2M7R5T2_9BACT</name>
<dbReference type="Gene3D" id="1.10.8.260">
    <property type="entry name" value="HI0933 insert domain-like"/>
    <property type="match status" value="1"/>
</dbReference>
<evidence type="ECO:0000256" key="2">
    <source>
        <dbReference type="ARBA" id="ARBA00022630"/>
    </source>
</evidence>
<protein>
    <submittedName>
        <fullName evidence="6">Aminoacetone oxidase family FAD-binding enzyme</fullName>
    </submittedName>
</protein>
<dbReference type="Pfam" id="PF22780">
    <property type="entry name" value="HI0933_like_1st"/>
    <property type="match status" value="1"/>
</dbReference>
<dbReference type="InterPro" id="IPR023166">
    <property type="entry name" value="BaiN-like_dom_sf"/>
</dbReference>
<dbReference type="InterPro" id="IPR055178">
    <property type="entry name" value="RsdA/BaiN/AoA(So)-like_dom"/>
</dbReference>
<dbReference type="SUPFAM" id="SSF160996">
    <property type="entry name" value="HI0933 insert domain-like"/>
    <property type="match status" value="1"/>
</dbReference>
<dbReference type="PRINTS" id="PR00411">
    <property type="entry name" value="PNDRDTASEI"/>
</dbReference>
<accession>A0A2M7R5T2</accession>
<reference evidence="7" key="1">
    <citation type="submission" date="2017-09" db="EMBL/GenBank/DDBJ databases">
        <title>Depth-based differentiation of microbial function through sediment-hosted aquifers and enrichment of novel symbionts in the deep terrestrial subsurface.</title>
        <authorList>
            <person name="Probst A.J."/>
            <person name="Ladd B."/>
            <person name="Jarett J.K."/>
            <person name="Geller-Mcgrath D.E."/>
            <person name="Sieber C.M.K."/>
            <person name="Emerson J.B."/>
            <person name="Anantharaman K."/>
            <person name="Thomas B.C."/>
            <person name="Malmstrom R."/>
            <person name="Stieglmeier M."/>
            <person name="Klingl A."/>
            <person name="Woyke T."/>
            <person name="Ryan C.M."/>
            <person name="Banfield J.F."/>
        </authorList>
    </citation>
    <scope>NUCLEOTIDE SEQUENCE [LARGE SCALE GENOMIC DNA]</scope>
</reference>
<dbReference type="InterPro" id="IPR004792">
    <property type="entry name" value="BaiN-like"/>
</dbReference>
<comment type="caution">
    <text evidence="6">The sequence shown here is derived from an EMBL/GenBank/DDBJ whole genome shotgun (WGS) entry which is preliminary data.</text>
</comment>
<dbReference type="InterPro" id="IPR057661">
    <property type="entry name" value="RsdA/BaiN/AoA(So)_Rossmann"/>
</dbReference>
<dbReference type="Gene3D" id="2.40.30.10">
    <property type="entry name" value="Translation factors"/>
    <property type="match status" value="1"/>
</dbReference>
<evidence type="ECO:0000256" key="1">
    <source>
        <dbReference type="ARBA" id="ARBA00001974"/>
    </source>
</evidence>
<evidence type="ECO:0000313" key="6">
    <source>
        <dbReference type="EMBL" id="PIY88774.1"/>
    </source>
</evidence>
<dbReference type="SUPFAM" id="SSF51905">
    <property type="entry name" value="FAD/NAD(P)-binding domain"/>
    <property type="match status" value="1"/>
</dbReference>
<sequence>MKRENNIIFDAAVVGGGPAGMMAAGRAGELGAKVVLLEKNNALGRKLLLTGKGRSNITKAEFNPKELVKKYGREGDFLLYPLSVFGVKETIGFFEKKGLKTKTERGKRIFPQSDKAGDVLGILIDYLKKNKVKITTNSEVGKILKNKNRITKIILKDGREISAKNYIICTGGKSFPGTGSTGDGYKWAKEMGHTVTKLRPALVPLKIKESWPKRAQGLSLKNVELTVFQNGKKQDSRFGELLFTHFGLSGPIVLDLSGEIGELLEKGEVKLFLDLKPALDFQTLDKRIRSDFSKYSNKLFKNCLSDLLPKKLISVIVELSGITPFKKVNEITREERHKLVGVLRGLEMGVCSLLGFGKAIITSGGVLLKEIDSKTMKSKLIENLFFAGEIIDLHGPTGGYNLQFCWSTGYLAGQSAAK</sequence>
<evidence type="ECO:0000259" key="5">
    <source>
        <dbReference type="Pfam" id="PF22780"/>
    </source>
</evidence>
<dbReference type="Pfam" id="PF03486">
    <property type="entry name" value="HI0933_like"/>
    <property type="match status" value="1"/>
</dbReference>
<proteinExistence type="predicted"/>
<comment type="cofactor">
    <cofactor evidence="1">
        <name>FAD</name>
        <dbReference type="ChEBI" id="CHEBI:57692"/>
    </cofactor>
</comment>
<gene>
    <name evidence="6" type="ORF">COY73_02795</name>
</gene>
<dbReference type="InterPro" id="IPR036188">
    <property type="entry name" value="FAD/NAD-bd_sf"/>
</dbReference>
<evidence type="ECO:0000259" key="4">
    <source>
        <dbReference type="Pfam" id="PF03486"/>
    </source>
</evidence>
<keyword evidence="3" id="KW-0274">FAD</keyword>
<dbReference type="PANTHER" id="PTHR42887:SF2">
    <property type="entry name" value="OS12G0638800 PROTEIN"/>
    <property type="match status" value="1"/>
</dbReference>